<feature type="region of interest" description="Disordered" evidence="7">
    <location>
        <begin position="31"/>
        <end position="100"/>
    </location>
</feature>
<dbReference type="CDD" id="cd16147">
    <property type="entry name" value="G6S"/>
    <property type="match status" value="1"/>
</dbReference>
<dbReference type="InterPro" id="IPR024607">
    <property type="entry name" value="Sulfatase_CS"/>
</dbReference>
<dbReference type="SUPFAM" id="SSF53649">
    <property type="entry name" value="Alkaline phosphatase-like"/>
    <property type="match status" value="2"/>
</dbReference>
<feature type="compositionally biased region" description="Basic and acidic residues" evidence="7">
    <location>
        <begin position="801"/>
        <end position="810"/>
    </location>
</feature>
<dbReference type="PROSITE" id="PS00523">
    <property type="entry name" value="SULFATASE_1"/>
    <property type="match status" value="1"/>
</dbReference>
<proteinExistence type="evidence at transcript level"/>
<keyword evidence="3 8" id="KW-0732">Signal</keyword>
<evidence type="ECO:0000259" key="9">
    <source>
        <dbReference type="Pfam" id="PF00884"/>
    </source>
</evidence>
<keyword evidence="6" id="KW-0175">Coiled coil</keyword>
<sequence>MPKRWTNLQTIGNVSCLLLLLLPPTFCRRSTNPLPSEARVSGPWSESRGDPGPVSAATSSSSAFDGRRPVWRGVPVALPSSPVPPRKKEPRPPKSNVLPREKKPNIILVLTDDQDIELGSMGFMPKTMSILGQGGAHFPHAYVSTPMCCPSRSSLLTGLYAHNHQVHTNNDNCSSPQWQQEFESRSFATYLSSAGYRTAYFGKYLNEYNGNHIPTGWREWAALVRNSRFYNYTVSVNGHKRKHGEDYARDYYPDLVANESLAFLRQSKQLFPTRPVMMVVSFPSPHGPEDSAPQYQHLFHNVTTHRTPSWNHAPNQDKQWLLRYTGQMEPIHIRFTDMLHTKRLQTLQTVDDAVERLYKELVSLGELDDTYIFYTSDHGYHLGQFGLVKGKSMPFEFDIRVPFFVRGPKVPRAARIKEIVLNIDLAPTFLDIAGVEIPDHMDGKSIFPILTDAFASTATGNNQIEPKRKKSWRDTFLIERGKVTKEYLFEGLHKSTRERNIHVKCSSGRHPSPCLANQKWECIHDGERWHMRRCKLHPRHRKDCVCSDNGADSGTVVLESSSGLDLGGSGLDVAGSEHAPSKTVVFKKPRPVAHSMLAAVDSTGHFGSLSSKLTAEERKQQRRFLREHVGRAFRPVFMGVRARRRAEELQEGLDLADDSAVSAFLNATVEELLLEEVKLLPKGPPPAPRSEVVLGDEPKQDTLCGPEGKWCLGPATVPQKRRHLWRHKKERIDAIIRRLRQKLEELKDLRKTMKKKKHKHHAARTRLAAADTPEAGDCVCREERLGVIPVGSLEDSFGGEPGRRTDEKTKRKERKFRRKSKFENTTCNLEKMNCFTHDDNHWKTPPFWTLGPFCFCQNANNNTFWCLRTINDTHNFLYCEFITGFITFYDMTADPYQLRNAVHDLPSQVVQELHNSLERLKRCRGAKECQMRYRGEGRKGDASHGTIRSRHDRHWRNSRAK</sequence>
<protein>
    <submittedName>
        <fullName evidence="10">Putative sulfatase</fullName>
    </submittedName>
</protein>
<dbReference type="Pfam" id="PF00884">
    <property type="entry name" value="Sulfatase"/>
    <property type="match status" value="1"/>
</dbReference>
<evidence type="ECO:0000256" key="6">
    <source>
        <dbReference type="SAM" id="Coils"/>
    </source>
</evidence>
<dbReference type="FunFam" id="3.40.720.10:FF:000050">
    <property type="entry name" value="Extracellular sulfatase SULF-1"/>
    <property type="match status" value="1"/>
</dbReference>
<dbReference type="InterPro" id="IPR017850">
    <property type="entry name" value="Alkaline_phosphatase_core_sf"/>
</dbReference>
<dbReference type="PANTHER" id="PTHR43108">
    <property type="entry name" value="N-ACETYLGLUCOSAMINE-6-SULFATASE FAMILY MEMBER"/>
    <property type="match status" value="1"/>
</dbReference>
<dbReference type="Gene3D" id="3.40.720.10">
    <property type="entry name" value="Alkaline Phosphatase, subunit A"/>
    <property type="match status" value="1"/>
</dbReference>
<feature type="coiled-coil region" evidence="6">
    <location>
        <begin position="729"/>
        <end position="759"/>
    </location>
</feature>
<feature type="region of interest" description="Disordered" evidence="7">
    <location>
        <begin position="935"/>
        <end position="961"/>
    </location>
</feature>
<dbReference type="GO" id="GO:0008449">
    <property type="term" value="F:N-acetylglucosamine-6-sulfatase activity"/>
    <property type="evidence" value="ECO:0007669"/>
    <property type="project" value="TreeGrafter"/>
</dbReference>
<reference evidence="10" key="1">
    <citation type="submission" date="2016-02" db="EMBL/GenBank/DDBJ databases">
        <title>RNAseq analyses of the midgut from blood- or serum-fed Ixodes ricinus ticks.</title>
        <authorList>
            <person name="Perner J."/>
            <person name="Provaznik J."/>
            <person name="Schrenkova J."/>
            <person name="Urbanova V."/>
            <person name="Ribeiro J.M."/>
            <person name="Kopacek P."/>
        </authorList>
    </citation>
    <scope>NUCLEOTIDE SEQUENCE</scope>
    <source>
        <tissue evidence="10">Gut</tissue>
    </source>
</reference>
<comment type="cofactor">
    <cofactor evidence="1">
        <name>Ca(2+)</name>
        <dbReference type="ChEBI" id="CHEBI:29108"/>
    </cofactor>
</comment>
<keyword evidence="4" id="KW-0378">Hydrolase</keyword>
<evidence type="ECO:0000313" key="10">
    <source>
        <dbReference type="EMBL" id="JAP72896.1"/>
    </source>
</evidence>
<evidence type="ECO:0000256" key="3">
    <source>
        <dbReference type="ARBA" id="ARBA00022729"/>
    </source>
</evidence>
<dbReference type="InterPro" id="IPR000917">
    <property type="entry name" value="Sulfatase_N"/>
</dbReference>
<dbReference type="GO" id="GO:0005539">
    <property type="term" value="F:glycosaminoglycan binding"/>
    <property type="evidence" value="ECO:0007669"/>
    <property type="project" value="TreeGrafter"/>
</dbReference>
<keyword evidence="5" id="KW-0325">Glycoprotein</keyword>
<evidence type="ECO:0000256" key="8">
    <source>
        <dbReference type="SAM" id="SignalP"/>
    </source>
</evidence>
<evidence type="ECO:0000256" key="1">
    <source>
        <dbReference type="ARBA" id="ARBA00001913"/>
    </source>
</evidence>
<accession>A0A131Y4C0</accession>
<feature type="signal peptide" evidence="8">
    <location>
        <begin position="1"/>
        <end position="27"/>
    </location>
</feature>
<feature type="compositionally biased region" description="Basic residues" evidence="7">
    <location>
        <begin position="947"/>
        <end position="961"/>
    </location>
</feature>
<evidence type="ECO:0000256" key="2">
    <source>
        <dbReference type="ARBA" id="ARBA00008779"/>
    </source>
</evidence>
<feature type="domain" description="Sulfatase N-terminal" evidence="9">
    <location>
        <begin position="104"/>
        <end position="435"/>
    </location>
</feature>
<dbReference type="AlphaFoldDB" id="A0A131Y4C0"/>
<evidence type="ECO:0000256" key="5">
    <source>
        <dbReference type="ARBA" id="ARBA00023180"/>
    </source>
</evidence>
<evidence type="ECO:0000256" key="4">
    <source>
        <dbReference type="ARBA" id="ARBA00022801"/>
    </source>
</evidence>
<organism evidence="10">
    <name type="scientific">Ixodes ricinus</name>
    <name type="common">Common tick</name>
    <name type="synonym">Acarus ricinus</name>
    <dbReference type="NCBI Taxonomy" id="34613"/>
    <lineage>
        <taxon>Eukaryota</taxon>
        <taxon>Metazoa</taxon>
        <taxon>Ecdysozoa</taxon>
        <taxon>Arthropoda</taxon>
        <taxon>Chelicerata</taxon>
        <taxon>Arachnida</taxon>
        <taxon>Acari</taxon>
        <taxon>Parasitiformes</taxon>
        <taxon>Ixodida</taxon>
        <taxon>Ixodoidea</taxon>
        <taxon>Ixodidae</taxon>
        <taxon>Ixodinae</taxon>
        <taxon>Ixodes</taxon>
    </lineage>
</organism>
<feature type="chain" id="PRO_5007284216" evidence="8">
    <location>
        <begin position="28"/>
        <end position="961"/>
    </location>
</feature>
<comment type="similarity">
    <text evidence="2">Belongs to the sulfatase family.</text>
</comment>
<dbReference type="PANTHER" id="PTHR43108:SF16">
    <property type="entry name" value="EXTRACELLULAR SULFATASE SULF-1 HOMOLOG"/>
    <property type="match status" value="1"/>
</dbReference>
<name>A0A131Y4C0_IXORI</name>
<feature type="region of interest" description="Disordered" evidence="7">
    <location>
        <begin position="794"/>
        <end position="815"/>
    </location>
</feature>
<evidence type="ECO:0000256" key="7">
    <source>
        <dbReference type="SAM" id="MobiDB-lite"/>
    </source>
</evidence>
<dbReference type="EMBL" id="GEFM01002900">
    <property type="protein sequence ID" value="JAP72896.1"/>
    <property type="molecule type" value="mRNA"/>
</dbReference>